<reference evidence="2 3" key="1">
    <citation type="submission" date="2024-02" db="EMBL/GenBank/DDBJ databases">
        <title>Janibacter sp. nov., isolated from gut of marine sandworm.</title>
        <authorList>
            <person name="Kim B."/>
            <person name="Jun M.O."/>
            <person name="Shin N.-R."/>
        </authorList>
    </citation>
    <scope>NUCLEOTIDE SEQUENCE [LARGE SCALE GENOMIC DNA]</scope>
    <source>
        <strain evidence="2 3">A1S7</strain>
    </source>
</reference>
<keyword evidence="1" id="KW-0472">Membrane</keyword>
<feature type="transmembrane region" description="Helical" evidence="1">
    <location>
        <begin position="29"/>
        <end position="51"/>
    </location>
</feature>
<evidence type="ECO:0000313" key="2">
    <source>
        <dbReference type="EMBL" id="WXB76851.1"/>
    </source>
</evidence>
<protein>
    <submittedName>
        <fullName evidence="2">Uncharacterized protein</fullName>
    </submittedName>
</protein>
<keyword evidence="3" id="KW-1185">Reference proteome</keyword>
<name>A0ABZ2MIG5_9MICO</name>
<feature type="transmembrane region" description="Helical" evidence="1">
    <location>
        <begin position="7"/>
        <end position="23"/>
    </location>
</feature>
<keyword evidence="1" id="KW-0812">Transmembrane</keyword>
<evidence type="ECO:0000313" key="3">
    <source>
        <dbReference type="Proteomes" id="UP001382727"/>
    </source>
</evidence>
<evidence type="ECO:0000256" key="1">
    <source>
        <dbReference type="SAM" id="Phobius"/>
    </source>
</evidence>
<dbReference type="RefSeq" id="WP_338750217.1">
    <property type="nucleotide sequence ID" value="NZ_CP144913.1"/>
</dbReference>
<gene>
    <name evidence="2" type="ORF">V1351_01985</name>
</gene>
<proteinExistence type="predicted"/>
<accession>A0ABZ2MIG5</accession>
<dbReference type="EMBL" id="CP144913">
    <property type="protein sequence ID" value="WXB76851.1"/>
    <property type="molecule type" value="Genomic_DNA"/>
</dbReference>
<dbReference type="Proteomes" id="UP001382727">
    <property type="component" value="Chromosome"/>
</dbReference>
<sequence length="65" mass="7234">MTAWSRYLFGASMTFGWGVLLLAEQLPAWLGPVSIFVMVLAASAFLTCSVLEHWCRRRAVGTVEQ</sequence>
<keyword evidence="1" id="KW-1133">Transmembrane helix</keyword>
<organism evidence="2 3">
    <name type="scientific">Janibacter alittae</name>
    <dbReference type="NCBI Taxonomy" id="3115209"/>
    <lineage>
        <taxon>Bacteria</taxon>
        <taxon>Bacillati</taxon>
        <taxon>Actinomycetota</taxon>
        <taxon>Actinomycetes</taxon>
        <taxon>Micrococcales</taxon>
        <taxon>Intrasporangiaceae</taxon>
        <taxon>Janibacter</taxon>
    </lineage>
</organism>